<evidence type="ECO:0000256" key="5">
    <source>
        <dbReference type="ARBA" id="ARBA00022630"/>
    </source>
</evidence>
<evidence type="ECO:0000313" key="11">
    <source>
        <dbReference type="EMBL" id="PXX80979.1"/>
    </source>
</evidence>
<dbReference type="InterPro" id="IPR027477">
    <property type="entry name" value="Succ_DH/fumarate_Rdtase_cat_sf"/>
</dbReference>
<name>A0A318KTM7_9FIRM</name>
<proteinExistence type="predicted"/>
<dbReference type="AlphaFoldDB" id="A0A318KTM7"/>
<evidence type="ECO:0000256" key="8">
    <source>
        <dbReference type="ARBA" id="ARBA00049922"/>
    </source>
</evidence>
<dbReference type="OrthoDB" id="353581at2"/>
<feature type="chain" id="PRO_5039091994" description="Urocanate reductase" evidence="9">
    <location>
        <begin position="24"/>
        <end position="642"/>
    </location>
</feature>
<keyword evidence="12" id="KW-1185">Reference proteome</keyword>
<dbReference type="SUPFAM" id="SSF51905">
    <property type="entry name" value="FAD/NAD(P)-binding domain"/>
    <property type="match status" value="1"/>
</dbReference>
<dbReference type="Gene3D" id="3.50.50.60">
    <property type="entry name" value="FAD/NAD(P)-binding domain"/>
    <property type="match status" value="1"/>
</dbReference>
<organism evidence="11 12">
    <name type="scientific">Dielma fastidiosa</name>
    <dbReference type="NCBI Taxonomy" id="1034346"/>
    <lineage>
        <taxon>Bacteria</taxon>
        <taxon>Bacillati</taxon>
        <taxon>Bacillota</taxon>
        <taxon>Erysipelotrichia</taxon>
        <taxon>Erysipelotrichales</taxon>
        <taxon>Erysipelotrichaceae</taxon>
        <taxon>Dielma</taxon>
    </lineage>
</organism>
<feature type="domain" description="FMN-binding" evidence="10">
    <location>
        <begin position="44"/>
        <end position="118"/>
    </location>
</feature>
<dbReference type="GO" id="GO:0016020">
    <property type="term" value="C:membrane"/>
    <property type="evidence" value="ECO:0007669"/>
    <property type="project" value="InterPro"/>
</dbReference>
<dbReference type="RefSeq" id="WP_022938751.1">
    <property type="nucleotide sequence ID" value="NZ_CABKRQ010000006.1"/>
</dbReference>
<comment type="cofactor">
    <cofactor evidence="1">
        <name>FMN</name>
        <dbReference type="ChEBI" id="CHEBI:58210"/>
    </cofactor>
</comment>
<dbReference type="InterPro" id="IPR036188">
    <property type="entry name" value="FAD/NAD-bd_sf"/>
</dbReference>
<dbReference type="InterPro" id="IPR003953">
    <property type="entry name" value="FAD-dep_OxRdtase_2_FAD-bd"/>
</dbReference>
<evidence type="ECO:0000313" key="12">
    <source>
        <dbReference type="Proteomes" id="UP000247612"/>
    </source>
</evidence>
<evidence type="ECO:0000256" key="1">
    <source>
        <dbReference type="ARBA" id="ARBA00001917"/>
    </source>
</evidence>
<dbReference type="Gene3D" id="3.90.1010.20">
    <property type="match status" value="1"/>
</dbReference>
<dbReference type="PROSITE" id="PS51257">
    <property type="entry name" value="PROKAR_LIPOPROTEIN"/>
    <property type="match status" value="1"/>
</dbReference>
<comment type="caution">
    <text evidence="11">The sequence shown here is derived from an EMBL/GenBank/DDBJ whole genome shotgun (WGS) entry which is preliminary data.</text>
</comment>
<keyword evidence="7" id="KW-0560">Oxidoreductase</keyword>
<dbReference type="Pfam" id="PF04205">
    <property type="entry name" value="FMN_bind"/>
    <property type="match status" value="1"/>
</dbReference>
<dbReference type="GO" id="GO:0033765">
    <property type="term" value="F:steroid dehydrogenase activity, acting on the CH-CH group of donors"/>
    <property type="evidence" value="ECO:0007669"/>
    <property type="project" value="UniProtKB-ARBA"/>
</dbReference>
<keyword evidence="9" id="KW-0732">Signal</keyword>
<evidence type="ECO:0000256" key="2">
    <source>
        <dbReference type="ARBA" id="ARBA00001974"/>
    </source>
</evidence>
<dbReference type="SMART" id="SM00900">
    <property type="entry name" value="FMN_bind"/>
    <property type="match status" value="1"/>
</dbReference>
<evidence type="ECO:0000256" key="7">
    <source>
        <dbReference type="ARBA" id="ARBA00023002"/>
    </source>
</evidence>
<comment type="cofactor">
    <cofactor evidence="2">
        <name>FAD</name>
        <dbReference type="ChEBI" id="CHEBI:57692"/>
    </cofactor>
</comment>
<dbReference type="GO" id="GO:0008202">
    <property type="term" value="P:steroid metabolic process"/>
    <property type="evidence" value="ECO:0007669"/>
    <property type="project" value="UniProtKB-ARBA"/>
</dbReference>
<evidence type="ECO:0000256" key="3">
    <source>
        <dbReference type="ARBA" id="ARBA00013137"/>
    </source>
</evidence>
<dbReference type="GO" id="GO:0010181">
    <property type="term" value="F:FMN binding"/>
    <property type="evidence" value="ECO:0007669"/>
    <property type="project" value="InterPro"/>
</dbReference>
<reference evidence="11 12" key="1">
    <citation type="submission" date="2018-05" db="EMBL/GenBank/DDBJ databases">
        <title>Genomic Encyclopedia of Type Strains, Phase IV (KMG-IV): sequencing the most valuable type-strain genomes for metagenomic binning, comparative biology and taxonomic classification.</title>
        <authorList>
            <person name="Goeker M."/>
        </authorList>
    </citation>
    <scope>NUCLEOTIDE SEQUENCE [LARGE SCALE GENOMIC DNA]</scope>
    <source>
        <strain evidence="11 12">JC118</strain>
    </source>
</reference>
<dbReference type="InterPro" id="IPR050315">
    <property type="entry name" value="FAD-oxidoreductase_2"/>
</dbReference>
<dbReference type="EC" id="1.3.99.33" evidence="3"/>
<feature type="signal peptide" evidence="9">
    <location>
        <begin position="1"/>
        <end position="23"/>
    </location>
</feature>
<dbReference type="PANTHER" id="PTHR43400:SF10">
    <property type="entry name" value="3-OXOSTEROID 1-DEHYDROGENASE"/>
    <property type="match status" value="1"/>
</dbReference>
<dbReference type="Pfam" id="PF00890">
    <property type="entry name" value="FAD_binding_2"/>
    <property type="match status" value="1"/>
</dbReference>
<dbReference type="PANTHER" id="PTHR43400">
    <property type="entry name" value="FUMARATE REDUCTASE"/>
    <property type="match status" value="1"/>
</dbReference>
<evidence type="ECO:0000256" key="4">
    <source>
        <dbReference type="ARBA" id="ARBA00015872"/>
    </source>
</evidence>
<dbReference type="Gene3D" id="3.90.700.10">
    <property type="entry name" value="Succinate dehydrogenase/fumarate reductase flavoprotein, catalytic domain"/>
    <property type="match status" value="1"/>
</dbReference>
<dbReference type="SUPFAM" id="SSF56425">
    <property type="entry name" value="Succinate dehydrogenase/fumarate reductase flavoprotein, catalytic domain"/>
    <property type="match status" value="1"/>
</dbReference>
<dbReference type="InterPro" id="IPR007329">
    <property type="entry name" value="FMN-bd"/>
</dbReference>
<evidence type="ECO:0000256" key="9">
    <source>
        <dbReference type="SAM" id="SignalP"/>
    </source>
</evidence>
<protein>
    <recommendedName>
        <fullName evidence="4">Urocanate reductase</fullName>
        <ecNumber evidence="3">1.3.99.33</ecNumber>
    </recommendedName>
</protein>
<keyword evidence="5" id="KW-0285">Flavoprotein</keyword>
<dbReference type="STRING" id="1034346.GCA_000313565_02466"/>
<keyword evidence="6" id="KW-0274">FAD</keyword>
<evidence type="ECO:0000256" key="6">
    <source>
        <dbReference type="ARBA" id="ARBA00022827"/>
    </source>
</evidence>
<gene>
    <name evidence="11" type="ORF">DES51_10297</name>
</gene>
<dbReference type="Proteomes" id="UP000247612">
    <property type="component" value="Unassembled WGS sequence"/>
</dbReference>
<comment type="catalytic activity">
    <reaction evidence="8">
        <text>dihydrourocanate + A = urocanate + AH2</text>
        <dbReference type="Rhea" id="RHEA:36059"/>
        <dbReference type="ChEBI" id="CHEBI:13193"/>
        <dbReference type="ChEBI" id="CHEBI:17499"/>
        <dbReference type="ChEBI" id="CHEBI:27247"/>
        <dbReference type="ChEBI" id="CHEBI:72991"/>
        <dbReference type="EC" id="1.3.99.33"/>
    </reaction>
</comment>
<dbReference type="EMBL" id="QJKH01000002">
    <property type="protein sequence ID" value="PXX80979.1"/>
    <property type="molecule type" value="Genomic_DNA"/>
</dbReference>
<sequence length="642" mass="67030">MKKLICGCLVLMLCASMSGCTSKSDTPTNTSAYTEGTYTAAAKGNNGDVSVEVVFTSDAIQSVTITEQQETAGIADGALEKIPAGIVENQSLNIDTIAGATNTSNAILSAVEDCVKQAGGDVEALKNKTTEVVKGEQEEISCDVVVVGGGAAGTAAALAAVEAGKNVILIEKTASPMGAGTFAGVLFATDSTLQKEAGKTVDPEWVYDQFMETSEYHANGALLANVIAKSGSTVDWLIENGVKLNLLDPGHGGVIGHLGNPTTAHGYDEGGVAAMTKLHEVIETKGGSVRYETTGTELIITDGKVSGVIAVKADGGELRINASSVVLATGGFAGNAEMTTEIFGDVNYGNPVVKSNTGDGIKMAWAIGADKGIVIPQNYGIGPDFSTASDELKQIENYSALTGAFQTPVLFVNSQGTRFTNEEVVLEAAHGAETLRSVSGGEIYSILDQGILNQVAEGGLAELVDRYSIFIGNNQRYIEGGHQVDTDQRYADSITPKDVTAALEKAVEEGIVIKGDTIEELAEKLNMPRLTATLDRYNEMCRNGADTDLYKASEYMDELAEGPYYAVKYKYVNYLGTLGGVEVDEYLQAVDAAGKPIDNLWVAGADASGAYGNAYVPFEGGTLGFAYNSGRIAGEMAAANAK</sequence>
<evidence type="ECO:0000259" key="10">
    <source>
        <dbReference type="SMART" id="SM00900"/>
    </source>
</evidence>
<accession>A0A318KTM7</accession>